<accession>A0A2V4NM71</accession>
<proteinExistence type="predicted"/>
<sequence length="272" mass="28938">MAVVQHGITLGSSIGRADAAAAPEVDDRARTTLALLGPESVVTARDVPPAATSEGPPRPSRRRLLLGVLLDLVVPIALYYGLRAAGVSVFVALLAGAVLPVSTTAVHWLRTRSLAGTAGFVAGIMLLGVAAALVSGSPRFMLAKDGWLSGAAGLWFLISIRAERPLLFHGGRPLLEGRFRSDGTSWDVLWEREPAFRRIWRVSTAIWGVAMLLDAVVRIAMAYTLPVDLVPGLGALLWPVTLVLLQLVNGVYYEVAGLWRLTAGKSGRSPDH</sequence>
<keyword evidence="1" id="KW-0472">Membrane</keyword>
<evidence type="ECO:0000313" key="3">
    <source>
        <dbReference type="Proteomes" id="UP000248039"/>
    </source>
</evidence>
<protein>
    <recommendedName>
        <fullName evidence="4">DUF3159 domain-containing protein</fullName>
    </recommendedName>
</protein>
<feature type="transmembrane region" description="Helical" evidence="1">
    <location>
        <begin position="199"/>
        <end position="223"/>
    </location>
</feature>
<feature type="transmembrane region" description="Helical" evidence="1">
    <location>
        <begin position="235"/>
        <end position="255"/>
    </location>
</feature>
<dbReference type="EMBL" id="PYBW01000081">
    <property type="protein sequence ID" value="PYC76728.1"/>
    <property type="molecule type" value="Genomic_DNA"/>
</dbReference>
<keyword evidence="1" id="KW-1133">Transmembrane helix</keyword>
<dbReference type="NCBIfam" id="NF041646">
    <property type="entry name" value="VC0807_fam"/>
    <property type="match status" value="1"/>
</dbReference>
<gene>
    <name evidence="2" type="ORF">C7C46_21290</name>
</gene>
<evidence type="ECO:0000313" key="2">
    <source>
        <dbReference type="EMBL" id="PYC76728.1"/>
    </source>
</evidence>
<name>A0A2V4NM71_9ACTN</name>
<reference evidence="2 3" key="1">
    <citation type="submission" date="2018-03" db="EMBL/GenBank/DDBJ databases">
        <title>Bioinformatic expansion and discovery of thiopeptide antibiotics.</title>
        <authorList>
            <person name="Schwalen C.J."/>
            <person name="Hudson G.A."/>
            <person name="Mitchell D.A."/>
        </authorList>
    </citation>
    <scope>NUCLEOTIDE SEQUENCE [LARGE SCALE GENOMIC DNA]</scope>
    <source>
        <strain evidence="2 3">ATCC 21389</strain>
    </source>
</reference>
<evidence type="ECO:0008006" key="4">
    <source>
        <dbReference type="Google" id="ProtNLM"/>
    </source>
</evidence>
<keyword evidence="1" id="KW-0812">Transmembrane</keyword>
<feature type="transmembrane region" description="Helical" evidence="1">
    <location>
        <begin position="114"/>
        <end position="134"/>
    </location>
</feature>
<dbReference type="AlphaFoldDB" id="A0A2V4NM71"/>
<comment type="caution">
    <text evidence="2">The sequence shown here is derived from an EMBL/GenBank/DDBJ whole genome shotgun (WGS) entry which is preliminary data.</text>
</comment>
<evidence type="ECO:0000256" key="1">
    <source>
        <dbReference type="SAM" id="Phobius"/>
    </source>
</evidence>
<keyword evidence="3" id="KW-1185">Reference proteome</keyword>
<dbReference type="Proteomes" id="UP000248039">
    <property type="component" value="Unassembled WGS sequence"/>
</dbReference>
<feature type="transmembrane region" description="Helical" evidence="1">
    <location>
        <begin position="64"/>
        <end position="82"/>
    </location>
</feature>
<organism evidence="2 3">
    <name type="scientific">Streptomyces tateyamensis</name>
    <dbReference type="NCBI Taxonomy" id="565073"/>
    <lineage>
        <taxon>Bacteria</taxon>
        <taxon>Bacillati</taxon>
        <taxon>Actinomycetota</taxon>
        <taxon>Actinomycetes</taxon>
        <taxon>Kitasatosporales</taxon>
        <taxon>Streptomycetaceae</taxon>
        <taxon>Streptomyces</taxon>
    </lineage>
</organism>
<feature type="transmembrane region" description="Helical" evidence="1">
    <location>
        <begin position="88"/>
        <end position="109"/>
    </location>
</feature>